<dbReference type="InterPro" id="IPR029044">
    <property type="entry name" value="Nucleotide-diphossugar_trans"/>
</dbReference>
<dbReference type="Gene3D" id="3.90.550.10">
    <property type="entry name" value="Spore Coat Polysaccharide Biosynthesis Protein SpsA, Chain A"/>
    <property type="match status" value="1"/>
</dbReference>
<dbReference type="PANTHER" id="PTHR22916">
    <property type="entry name" value="GLYCOSYLTRANSFERASE"/>
    <property type="match status" value="1"/>
</dbReference>
<sequence>MTKSVSFPLISVLVPVYGTETYLANCLESIFAQDYPNLEIIVTDDASPRPGSGAPDCRSIVRNVQAAQRRSAVRLQYTFHRRNLGLVEARRTGFFASRGAYVLIVDSDDTLVPGAVSALYAGAVSSGADIVHGRAAVTDGAESAADGAAVNDGIAVGNGAAAADNVAAADEKLRRILTERARHVHDGLLDGEAVFNGFLCERNHAGMLWAKLYRRELWERAFERIPAVECTMGEDSLLYFFLSRYARRYAGITDTVYRYRMEIGVSKHSAVTDMAEWTRVCSAASVFTVLFSYMENEPVTDVQRAAVQRNCRSFLAKTIVRLRTCVPASLQTHAHDILCDYWGRDFVSRMEAAVAAKPSSFDFI</sequence>
<dbReference type="OrthoDB" id="359254at2"/>
<evidence type="ECO:0000259" key="1">
    <source>
        <dbReference type="Pfam" id="PF00535"/>
    </source>
</evidence>
<dbReference type="PANTHER" id="PTHR22916:SF3">
    <property type="entry name" value="UDP-GLCNAC:BETAGAL BETA-1,3-N-ACETYLGLUCOSAMINYLTRANSFERASE-LIKE PROTEIN 1"/>
    <property type="match status" value="1"/>
</dbReference>
<protein>
    <submittedName>
        <fullName evidence="2">Glycosyl transferase family 2</fullName>
    </submittedName>
</protein>
<dbReference type="EMBL" id="CP002696">
    <property type="protein sequence ID" value="AEE17747.1"/>
    <property type="molecule type" value="Genomic_DNA"/>
</dbReference>
<accession>F4LM81</accession>
<dbReference type="AlphaFoldDB" id="F4LM81"/>
<organism evidence="2 3">
    <name type="scientific">Treponema brennaborense (strain DSM 12168 / CIP 105900 / DD5/3)</name>
    <dbReference type="NCBI Taxonomy" id="906968"/>
    <lineage>
        <taxon>Bacteria</taxon>
        <taxon>Pseudomonadati</taxon>
        <taxon>Spirochaetota</taxon>
        <taxon>Spirochaetia</taxon>
        <taxon>Spirochaetales</taxon>
        <taxon>Treponemataceae</taxon>
        <taxon>Treponema</taxon>
    </lineage>
</organism>
<dbReference type="SUPFAM" id="SSF53448">
    <property type="entry name" value="Nucleotide-diphospho-sugar transferases"/>
    <property type="match status" value="1"/>
</dbReference>
<dbReference type="Proteomes" id="UP000006546">
    <property type="component" value="Chromosome"/>
</dbReference>
<reference evidence="3" key="1">
    <citation type="submission" date="2011-04" db="EMBL/GenBank/DDBJ databases">
        <title>The complete genome of Treponema brennaborense DSM 12168.</title>
        <authorList>
            <person name="Lucas S."/>
            <person name="Han J."/>
            <person name="Lapidus A."/>
            <person name="Bruce D."/>
            <person name="Goodwin L."/>
            <person name="Pitluck S."/>
            <person name="Peters L."/>
            <person name="Kyrpides N."/>
            <person name="Mavromatis K."/>
            <person name="Ivanova N."/>
            <person name="Mikhailova N."/>
            <person name="Pagani I."/>
            <person name="Teshima H."/>
            <person name="Detter J.C."/>
            <person name="Tapia R."/>
            <person name="Han C."/>
            <person name="Land M."/>
            <person name="Hauser L."/>
            <person name="Markowitz V."/>
            <person name="Cheng J.-F."/>
            <person name="Hugenholtz P."/>
            <person name="Woyke T."/>
            <person name="Wu D."/>
            <person name="Gronow S."/>
            <person name="Wellnitz S."/>
            <person name="Brambilla E."/>
            <person name="Klenk H.-P."/>
            <person name="Eisen J.A."/>
        </authorList>
    </citation>
    <scope>NUCLEOTIDE SEQUENCE [LARGE SCALE GENOMIC DNA]</scope>
    <source>
        <strain evidence="3">DSM 12168 / CIP 105900 / DD5/3</strain>
    </source>
</reference>
<dbReference type="STRING" id="906968.Trebr_2338"/>
<dbReference type="InterPro" id="IPR001173">
    <property type="entry name" value="Glyco_trans_2-like"/>
</dbReference>
<dbReference type="CDD" id="cd00761">
    <property type="entry name" value="Glyco_tranf_GTA_type"/>
    <property type="match status" value="1"/>
</dbReference>
<dbReference type="HOGENOM" id="CLU_844509_0_0_12"/>
<proteinExistence type="predicted"/>
<dbReference type="eggNOG" id="COG0463">
    <property type="taxonomic scope" value="Bacteria"/>
</dbReference>
<feature type="domain" description="Glycosyltransferase 2-like" evidence="1">
    <location>
        <begin position="11"/>
        <end position="139"/>
    </location>
</feature>
<dbReference type="Pfam" id="PF00535">
    <property type="entry name" value="Glycos_transf_2"/>
    <property type="match status" value="1"/>
</dbReference>
<name>F4LM81_TREBD</name>
<keyword evidence="2" id="KW-0808">Transferase</keyword>
<evidence type="ECO:0000313" key="3">
    <source>
        <dbReference type="Proteomes" id="UP000006546"/>
    </source>
</evidence>
<dbReference type="RefSeq" id="WP_013759448.1">
    <property type="nucleotide sequence ID" value="NC_015500.1"/>
</dbReference>
<keyword evidence="3" id="KW-1185">Reference proteome</keyword>
<dbReference type="KEGG" id="tbe:Trebr_2338"/>
<gene>
    <name evidence="2" type="ordered locus">Trebr_2338</name>
</gene>
<dbReference type="GO" id="GO:0016758">
    <property type="term" value="F:hexosyltransferase activity"/>
    <property type="evidence" value="ECO:0007669"/>
    <property type="project" value="UniProtKB-ARBA"/>
</dbReference>
<evidence type="ECO:0000313" key="2">
    <source>
        <dbReference type="EMBL" id="AEE17747.1"/>
    </source>
</evidence>